<dbReference type="InterPro" id="IPR001841">
    <property type="entry name" value="Znf_RING"/>
</dbReference>
<proteinExistence type="predicted"/>
<dbReference type="Proteomes" id="UP001519460">
    <property type="component" value="Unassembled WGS sequence"/>
</dbReference>
<evidence type="ECO:0000313" key="8">
    <source>
        <dbReference type="Proteomes" id="UP001519460"/>
    </source>
</evidence>
<sequence length="455" mass="48224">GSGTGGSKENGGDESGQGGGSGDGGASGDRRGNGGSGGGDDEKRPPARNTDDAADEGDNDSEVDSTSEDDTMTESIYEEDPDPEVVTASERPRRDPPDDAAQPKLTGHQVTDLDYMQASGGYSSALAPPPAPVDNLSGPTTNQYEAPAAQSQQNCKLPQKYRASLRGQQETAAGGQNRASSGDGSTQDADASSTPNGGANVQLGSVYSASSCATKPTVWVRPRSVTLAGMSWIGSGDRPPEGSTQEGACGVATGDNCVREKWPQQLLSVPQQQETAIDKPSIGTEQHPCDYCSINKREELLCPCQHCLCLKCVGRFLEATAEYLKGGPPRDPCPHCGILIERRLPIRSDTFVKDYCSGDTESVVYSLRAGGYCAEHSFNSNLLSSYYMYYANPPPVTETVKMSGSECCGWYTVLPRRRCSTKDIPSCYRADFPVRRSGAVSVNPALEANLRLESN</sequence>
<gene>
    <name evidence="7" type="ORF">BaRGS_00028572</name>
</gene>
<reference evidence="7 8" key="1">
    <citation type="journal article" date="2023" name="Sci. Data">
        <title>Genome assembly of the Korean intertidal mud-creeper Batillaria attramentaria.</title>
        <authorList>
            <person name="Patra A.K."/>
            <person name="Ho P.T."/>
            <person name="Jun S."/>
            <person name="Lee S.J."/>
            <person name="Kim Y."/>
            <person name="Won Y.J."/>
        </authorList>
    </citation>
    <scope>NUCLEOTIDE SEQUENCE [LARGE SCALE GENOMIC DNA]</scope>
    <source>
        <strain evidence="7">Wonlab-2016</strain>
    </source>
</reference>
<feature type="compositionally biased region" description="Polar residues" evidence="5">
    <location>
        <begin position="177"/>
        <end position="198"/>
    </location>
</feature>
<keyword evidence="2 4" id="KW-0863">Zinc-finger</keyword>
<evidence type="ECO:0000256" key="1">
    <source>
        <dbReference type="ARBA" id="ARBA00022723"/>
    </source>
</evidence>
<evidence type="ECO:0000256" key="4">
    <source>
        <dbReference type="PROSITE-ProRule" id="PRU00175"/>
    </source>
</evidence>
<dbReference type="PROSITE" id="PS00518">
    <property type="entry name" value="ZF_RING_1"/>
    <property type="match status" value="1"/>
</dbReference>
<evidence type="ECO:0000259" key="6">
    <source>
        <dbReference type="PROSITE" id="PS50089"/>
    </source>
</evidence>
<feature type="compositionally biased region" description="Acidic residues" evidence="5">
    <location>
        <begin position="52"/>
        <end position="83"/>
    </location>
</feature>
<feature type="domain" description="RING-type" evidence="6">
    <location>
        <begin position="289"/>
        <end position="336"/>
    </location>
</feature>
<evidence type="ECO:0000256" key="5">
    <source>
        <dbReference type="SAM" id="MobiDB-lite"/>
    </source>
</evidence>
<keyword evidence="1" id="KW-0479">Metal-binding</keyword>
<name>A0ABD0JYP6_9CAEN</name>
<feature type="compositionally biased region" description="Basic and acidic residues" evidence="5">
    <location>
        <begin position="40"/>
        <end position="51"/>
    </location>
</feature>
<feature type="non-terminal residue" evidence="7">
    <location>
        <position position="1"/>
    </location>
</feature>
<dbReference type="InterPro" id="IPR017907">
    <property type="entry name" value="Znf_RING_CS"/>
</dbReference>
<protein>
    <recommendedName>
        <fullName evidence="6">RING-type domain-containing protein</fullName>
    </recommendedName>
</protein>
<evidence type="ECO:0000256" key="2">
    <source>
        <dbReference type="ARBA" id="ARBA00022771"/>
    </source>
</evidence>
<evidence type="ECO:0000313" key="7">
    <source>
        <dbReference type="EMBL" id="KAK7480187.1"/>
    </source>
</evidence>
<keyword evidence="3" id="KW-0862">Zinc</keyword>
<dbReference type="AlphaFoldDB" id="A0ABD0JYP6"/>
<keyword evidence="8" id="KW-1185">Reference proteome</keyword>
<dbReference type="GO" id="GO:0008270">
    <property type="term" value="F:zinc ion binding"/>
    <property type="evidence" value="ECO:0007669"/>
    <property type="project" value="UniProtKB-KW"/>
</dbReference>
<dbReference type="PROSITE" id="PS50089">
    <property type="entry name" value="ZF_RING_2"/>
    <property type="match status" value="1"/>
</dbReference>
<comment type="caution">
    <text evidence="7">The sequence shown here is derived from an EMBL/GenBank/DDBJ whole genome shotgun (WGS) entry which is preliminary data.</text>
</comment>
<evidence type="ECO:0000256" key="3">
    <source>
        <dbReference type="ARBA" id="ARBA00022833"/>
    </source>
</evidence>
<feature type="compositionally biased region" description="Polar residues" evidence="5">
    <location>
        <begin position="137"/>
        <end position="156"/>
    </location>
</feature>
<feature type="compositionally biased region" description="Gly residues" evidence="5">
    <location>
        <begin position="1"/>
        <end position="38"/>
    </location>
</feature>
<feature type="region of interest" description="Disordered" evidence="5">
    <location>
        <begin position="1"/>
        <end position="198"/>
    </location>
</feature>
<dbReference type="EMBL" id="JACVVK020000286">
    <property type="protein sequence ID" value="KAK7480187.1"/>
    <property type="molecule type" value="Genomic_DNA"/>
</dbReference>
<organism evidence="7 8">
    <name type="scientific">Batillaria attramentaria</name>
    <dbReference type="NCBI Taxonomy" id="370345"/>
    <lineage>
        <taxon>Eukaryota</taxon>
        <taxon>Metazoa</taxon>
        <taxon>Spiralia</taxon>
        <taxon>Lophotrochozoa</taxon>
        <taxon>Mollusca</taxon>
        <taxon>Gastropoda</taxon>
        <taxon>Caenogastropoda</taxon>
        <taxon>Sorbeoconcha</taxon>
        <taxon>Cerithioidea</taxon>
        <taxon>Batillariidae</taxon>
        <taxon>Batillaria</taxon>
    </lineage>
</organism>
<accession>A0ABD0JYP6</accession>